<dbReference type="EMBL" id="CP007453">
    <property type="protein sequence ID" value="AHM57775.1"/>
    <property type="molecule type" value="Genomic_DNA"/>
</dbReference>
<dbReference type="HOGENOM" id="CLU_3025476_0_0_9"/>
<keyword evidence="1" id="KW-1133">Transmembrane helix</keyword>
<keyword evidence="3" id="KW-1185">Reference proteome</keyword>
<dbReference type="AlphaFoldDB" id="W8TA52"/>
<evidence type="ECO:0000313" key="2">
    <source>
        <dbReference type="EMBL" id="AHM57775.1"/>
    </source>
</evidence>
<keyword evidence="1" id="KW-0812">Transmembrane</keyword>
<name>W8TA52_PEPAC</name>
<dbReference type="Proteomes" id="UP000019591">
    <property type="component" value="Plasmid EAL2_808p"/>
</dbReference>
<reference evidence="2 3" key="1">
    <citation type="journal article" date="2014" name="Genome Announc.">
        <title>Complete Genome Sequence of Amino Acid-Utilizing Eubacterium acidaminophilum al-2 (DSM 3953).</title>
        <authorList>
            <person name="Poehlein A."/>
            <person name="Andreesen J.R."/>
            <person name="Daniel R."/>
        </authorList>
    </citation>
    <scope>NUCLEOTIDE SEQUENCE [LARGE SCALE GENOMIC DNA]</scope>
    <source>
        <strain evidence="2 3">DSM 3953</strain>
        <plasmid evidence="3">Plasmid EAL2_808p</plasmid>
    </source>
</reference>
<dbReference type="PATRIC" id="fig|1286171.3.peg.2447"/>
<geneLocation type="plasmid" evidence="2 3">
    <name>EAL2_808p</name>
</geneLocation>
<sequence length="55" mass="6031">MLLMPSLHIRIFLAAVGIGVTIHLKMLKTLSFDDMEALGDLYGNKSKEQALSNKG</sequence>
<keyword evidence="2" id="KW-0614">Plasmid</keyword>
<dbReference type="KEGG" id="eac:EAL2_808p02700"/>
<protein>
    <submittedName>
        <fullName evidence="2">Uncharacterized protein</fullName>
    </submittedName>
</protein>
<keyword evidence="1" id="KW-0472">Membrane</keyword>
<organism evidence="2 3">
    <name type="scientific">Peptoclostridium acidaminophilum DSM 3953</name>
    <dbReference type="NCBI Taxonomy" id="1286171"/>
    <lineage>
        <taxon>Bacteria</taxon>
        <taxon>Bacillati</taxon>
        <taxon>Bacillota</taxon>
        <taxon>Clostridia</taxon>
        <taxon>Peptostreptococcales</taxon>
        <taxon>Peptoclostridiaceae</taxon>
        <taxon>Peptoclostridium</taxon>
    </lineage>
</organism>
<evidence type="ECO:0000313" key="3">
    <source>
        <dbReference type="Proteomes" id="UP000019591"/>
    </source>
</evidence>
<feature type="transmembrane region" description="Helical" evidence="1">
    <location>
        <begin position="6"/>
        <end position="24"/>
    </location>
</feature>
<accession>W8TA52</accession>
<proteinExistence type="predicted"/>
<gene>
    <name evidence="2" type="ORF">EAL2_808p02700</name>
</gene>
<evidence type="ECO:0000256" key="1">
    <source>
        <dbReference type="SAM" id="Phobius"/>
    </source>
</evidence>